<feature type="binding site" evidence="5">
    <location>
        <position position="73"/>
    </location>
    <ligand>
        <name>Zn(2+)</name>
        <dbReference type="ChEBI" id="CHEBI:29105"/>
    </ligand>
</feature>
<evidence type="ECO:0000256" key="2">
    <source>
        <dbReference type="ARBA" id="ARBA00022723"/>
    </source>
</evidence>
<comment type="pathway">
    <text evidence="5">Amino-acid degradation; L-arginine degradation via AST pathway; L-glutamate and succinate from L-arginine: step 5/5.</text>
</comment>
<dbReference type="AlphaFoldDB" id="A0AA37U0M1"/>
<proteinExistence type="inferred from homology"/>
<feature type="domain" description="Succinylglutamate desuccinylase/Aspartoacylase catalytic" evidence="8">
    <location>
        <begin position="64"/>
        <end position="266"/>
    </location>
</feature>
<keyword evidence="2 5" id="KW-0479">Metal-binding</keyword>
<keyword evidence="10" id="KW-1185">Reference proteome</keyword>
<comment type="cofactor">
    <cofactor evidence="5">
        <name>Zn(2+)</name>
        <dbReference type="ChEBI" id="CHEBI:29105"/>
    </cofactor>
    <text evidence="5">Binds 1 zinc ion per subunit.</text>
</comment>
<comment type="catalytic activity">
    <reaction evidence="5">
        <text>N-succinyl-L-glutamate + H2O = L-glutamate + succinate</text>
        <dbReference type="Rhea" id="RHEA:15169"/>
        <dbReference type="ChEBI" id="CHEBI:15377"/>
        <dbReference type="ChEBI" id="CHEBI:29985"/>
        <dbReference type="ChEBI" id="CHEBI:30031"/>
        <dbReference type="ChEBI" id="CHEBI:58763"/>
        <dbReference type="EC" id="3.5.1.96"/>
    </reaction>
</comment>
<protein>
    <recommendedName>
        <fullName evidence="5 6">Succinylglutamate desuccinylase</fullName>
        <ecNumber evidence="5 6">3.5.1.96</ecNumber>
    </recommendedName>
</protein>
<keyword evidence="1 5" id="KW-0056">Arginine metabolism</keyword>
<dbReference type="NCBIfam" id="NF003706">
    <property type="entry name" value="PRK05324.1"/>
    <property type="match status" value="1"/>
</dbReference>
<dbReference type="GO" id="GO:0008270">
    <property type="term" value="F:zinc ion binding"/>
    <property type="evidence" value="ECO:0007669"/>
    <property type="project" value="UniProtKB-UniRule"/>
</dbReference>
<evidence type="ECO:0000256" key="4">
    <source>
        <dbReference type="ARBA" id="ARBA00022833"/>
    </source>
</evidence>
<dbReference type="HAMAP" id="MF_00767">
    <property type="entry name" value="Arg_catab_AstE"/>
    <property type="match status" value="1"/>
</dbReference>
<dbReference type="GO" id="GO:0009017">
    <property type="term" value="F:succinylglutamate desuccinylase activity"/>
    <property type="evidence" value="ECO:0007669"/>
    <property type="project" value="UniProtKB-UniRule"/>
</dbReference>
<comment type="similarity">
    <text evidence="5">Belongs to the AspA/AstE family. Succinylglutamate desuccinylase subfamily.</text>
</comment>
<evidence type="ECO:0000256" key="5">
    <source>
        <dbReference type="HAMAP-Rule" id="MF_00767"/>
    </source>
</evidence>
<dbReference type="RefSeq" id="WP_095499267.1">
    <property type="nucleotide sequence ID" value="NZ_BSPO01000003.1"/>
</dbReference>
<dbReference type="PANTHER" id="PTHR15162:SF7">
    <property type="entry name" value="SUCCINYLGLUTAMATE DESUCCINYLASE"/>
    <property type="match status" value="1"/>
</dbReference>
<evidence type="ECO:0000259" key="7">
    <source>
        <dbReference type="Pfam" id="PF04952"/>
    </source>
</evidence>
<organism evidence="9 10">
    <name type="scientific">Paraferrimonas haliotis</name>
    <dbReference type="NCBI Taxonomy" id="2013866"/>
    <lineage>
        <taxon>Bacteria</taxon>
        <taxon>Pseudomonadati</taxon>
        <taxon>Pseudomonadota</taxon>
        <taxon>Gammaproteobacteria</taxon>
        <taxon>Alteromonadales</taxon>
        <taxon>Ferrimonadaceae</taxon>
        <taxon>Paraferrimonas</taxon>
    </lineage>
</organism>
<dbReference type="InterPro" id="IPR016681">
    <property type="entry name" value="SuccinylGlu_desuccinylase"/>
</dbReference>
<dbReference type="GO" id="GO:0019544">
    <property type="term" value="P:L-arginine catabolic process to L-glutamate"/>
    <property type="evidence" value="ECO:0007669"/>
    <property type="project" value="UniProtKB-UniRule"/>
</dbReference>
<comment type="caution">
    <text evidence="9">The sequence shown here is derived from an EMBL/GenBank/DDBJ whole genome shotgun (WGS) entry which is preliminary data.</text>
</comment>
<feature type="active site" evidence="5">
    <location>
        <position position="242"/>
    </location>
</feature>
<gene>
    <name evidence="5 9" type="primary">astE</name>
    <name evidence="9" type="ORF">GCM10007894_24380</name>
</gene>
<dbReference type="EC" id="3.5.1.96" evidence="5 6"/>
<evidence type="ECO:0000313" key="10">
    <source>
        <dbReference type="Proteomes" id="UP001157439"/>
    </source>
</evidence>
<evidence type="ECO:0000256" key="1">
    <source>
        <dbReference type="ARBA" id="ARBA00022503"/>
    </source>
</evidence>
<dbReference type="Pfam" id="PF24827">
    <property type="entry name" value="AstE_AspA_cat"/>
    <property type="match status" value="1"/>
</dbReference>
<dbReference type="EMBL" id="BSPO01000003">
    <property type="protein sequence ID" value="GLS84461.1"/>
    <property type="molecule type" value="Genomic_DNA"/>
</dbReference>
<evidence type="ECO:0000259" key="8">
    <source>
        <dbReference type="Pfam" id="PF24827"/>
    </source>
</evidence>
<feature type="binding site" evidence="5">
    <location>
        <position position="76"/>
    </location>
    <ligand>
        <name>Zn(2+)</name>
        <dbReference type="ChEBI" id="CHEBI:29105"/>
    </ligand>
</feature>
<sequence length="364" mass="41415">MSLALSNQDFLQWSLTQAKNRDFSPTHYEISKGWQTATETLQVRVLDKGVLEFQNLRTNATHAKAIVLSCGIHGNETAPIEICNDIVNQLLKGELHCAHRLMVQFGNLEAMLIGQRFVEENLNRLFSGAHGIRPDDKSNLSEPLNPERRRAFALEQHTRQFFQQETDTKAHRIHYDLHTAIRDSAHERFAIYPFRHGKPYRKSQLAFLDKCGVDTVLISEQPTTTYSYFSSNEFGADAFTVELGKVKPFGENHHDDFAKARNALIELVSKPQPTINMDAWQHMNLYQINQVIEKQSQSFRLAFDDQTANFTPFAKGQAIAYEDEQALTATQDDERIVFPNANVPVGQRALLTVIPADLSQQLMD</sequence>
<keyword evidence="4 5" id="KW-0862">Zinc</keyword>
<dbReference type="InterPro" id="IPR007036">
    <property type="entry name" value="Aste_AspA_hybrid_dom"/>
</dbReference>
<dbReference type="SUPFAM" id="SSF53187">
    <property type="entry name" value="Zn-dependent exopeptidases"/>
    <property type="match status" value="1"/>
</dbReference>
<dbReference type="CDD" id="cd03855">
    <property type="entry name" value="M14_ASTE"/>
    <property type="match status" value="1"/>
</dbReference>
<dbReference type="GO" id="GO:0019545">
    <property type="term" value="P:L-arginine catabolic process to succinate"/>
    <property type="evidence" value="ECO:0007669"/>
    <property type="project" value="UniProtKB-UniRule"/>
</dbReference>
<dbReference type="GO" id="GO:0016788">
    <property type="term" value="F:hydrolase activity, acting on ester bonds"/>
    <property type="evidence" value="ECO:0007669"/>
    <property type="project" value="UniProtKB-UniRule"/>
</dbReference>
<dbReference type="PANTHER" id="PTHR15162">
    <property type="entry name" value="ASPARTOACYLASE"/>
    <property type="match status" value="1"/>
</dbReference>
<accession>A0AA37U0M1</accession>
<dbReference type="NCBIfam" id="TIGR03242">
    <property type="entry name" value="arg_catab_astE"/>
    <property type="match status" value="1"/>
</dbReference>
<evidence type="ECO:0000256" key="6">
    <source>
        <dbReference type="NCBIfam" id="TIGR03242"/>
    </source>
</evidence>
<feature type="binding site" evidence="5">
    <location>
        <position position="178"/>
    </location>
    <ligand>
        <name>Zn(2+)</name>
        <dbReference type="ChEBI" id="CHEBI:29105"/>
    </ligand>
</feature>
<evidence type="ECO:0000313" key="9">
    <source>
        <dbReference type="EMBL" id="GLS84461.1"/>
    </source>
</evidence>
<dbReference type="Pfam" id="PF04952">
    <property type="entry name" value="AstE_AspA_hybrid"/>
    <property type="match status" value="1"/>
</dbReference>
<dbReference type="PIRSF" id="PIRSF017020">
    <property type="entry name" value="AstE"/>
    <property type="match status" value="1"/>
</dbReference>
<evidence type="ECO:0000256" key="3">
    <source>
        <dbReference type="ARBA" id="ARBA00022801"/>
    </source>
</evidence>
<dbReference type="InterPro" id="IPR050178">
    <property type="entry name" value="AspA/AstE_fam"/>
</dbReference>
<feature type="domain" description="AstE/AspA barrel-sandwich hybrid" evidence="7">
    <location>
        <begin position="282"/>
        <end position="355"/>
    </location>
</feature>
<reference evidence="9 10" key="1">
    <citation type="journal article" date="2014" name="Int. J. Syst. Evol. Microbiol.">
        <title>Complete genome sequence of Corynebacterium casei LMG S-19264T (=DSM 44701T), isolated from a smear-ripened cheese.</title>
        <authorList>
            <consortium name="US DOE Joint Genome Institute (JGI-PGF)"/>
            <person name="Walter F."/>
            <person name="Albersmeier A."/>
            <person name="Kalinowski J."/>
            <person name="Ruckert C."/>
        </authorList>
    </citation>
    <scope>NUCLEOTIDE SEQUENCE [LARGE SCALE GENOMIC DNA]</scope>
    <source>
        <strain evidence="9 10">NBRC 112785</strain>
    </source>
</reference>
<dbReference type="Proteomes" id="UP001157439">
    <property type="component" value="Unassembled WGS sequence"/>
</dbReference>
<dbReference type="Gene3D" id="3.40.630.10">
    <property type="entry name" value="Zn peptidases"/>
    <property type="match status" value="1"/>
</dbReference>
<comment type="function">
    <text evidence="5">Transforms N(2)-succinylglutamate into succinate and glutamate.</text>
</comment>
<keyword evidence="3 5" id="KW-0378">Hydrolase</keyword>
<name>A0AA37U0M1_9GAMM</name>
<dbReference type="InterPro" id="IPR055438">
    <property type="entry name" value="AstE_AspA_cat"/>
</dbReference>